<proteinExistence type="predicted"/>
<sequence length="322" mass="32141">MKAAFLLAGCASSALVQRALSSPLVENALLVARDDDDDRNSCGPNLEVCNPSGASTDKLPALGPDLSGLYLSLLDAVKGINFKRDSNNHMNRPRDDTPSFCCATGTSCLLLSAYDIPFCYDKFTTNFIFPDGSSGTIHTGAFSSASGGTADLLNGTYTTDDTTDGDLYAGSNSADKPNTATISIPPQYTATGVGSAIPLTALGVITTVVVTAVTTEVSTVSESVVVVPASTRPESTVLGTTVAGETTRADSVVPATTISARTTTVAAHETRVTVSSSTTSVASAAAASASQTGGAVAVGGGSAGVVVGALGGAAVLAVLGMV</sequence>
<organism evidence="2 3">
    <name type="scientific">Lasiodiplodia theobromae</name>
    <dbReference type="NCBI Taxonomy" id="45133"/>
    <lineage>
        <taxon>Eukaryota</taxon>
        <taxon>Fungi</taxon>
        <taxon>Dikarya</taxon>
        <taxon>Ascomycota</taxon>
        <taxon>Pezizomycotina</taxon>
        <taxon>Dothideomycetes</taxon>
        <taxon>Dothideomycetes incertae sedis</taxon>
        <taxon>Botryosphaeriales</taxon>
        <taxon>Botryosphaeriaceae</taxon>
        <taxon>Lasiodiplodia</taxon>
    </lineage>
</organism>
<dbReference type="AlphaFoldDB" id="A0A5N5D8F8"/>
<dbReference type="OrthoDB" id="3438781at2759"/>
<comment type="caution">
    <text evidence="2">The sequence shown here is derived from an EMBL/GenBank/DDBJ whole genome shotgun (WGS) entry which is preliminary data.</text>
</comment>
<protein>
    <submittedName>
        <fullName evidence="2">Uncharacterized protein</fullName>
    </submittedName>
</protein>
<dbReference type="Proteomes" id="UP000325902">
    <property type="component" value="Unassembled WGS sequence"/>
</dbReference>
<evidence type="ECO:0000256" key="1">
    <source>
        <dbReference type="SAM" id="SignalP"/>
    </source>
</evidence>
<evidence type="ECO:0000313" key="2">
    <source>
        <dbReference type="EMBL" id="KAB2574093.1"/>
    </source>
</evidence>
<keyword evidence="1" id="KW-0732">Signal</keyword>
<accession>A0A5N5D8F8</accession>
<gene>
    <name evidence="2" type="ORF">DBV05_g7263</name>
</gene>
<name>A0A5N5D8F8_9PEZI</name>
<keyword evidence="3" id="KW-1185">Reference proteome</keyword>
<evidence type="ECO:0000313" key="3">
    <source>
        <dbReference type="Proteomes" id="UP000325902"/>
    </source>
</evidence>
<dbReference type="EMBL" id="VCHE01000048">
    <property type="protein sequence ID" value="KAB2574093.1"/>
    <property type="molecule type" value="Genomic_DNA"/>
</dbReference>
<feature type="signal peptide" evidence="1">
    <location>
        <begin position="1"/>
        <end position="21"/>
    </location>
</feature>
<feature type="chain" id="PRO_5024840193" evidence="1">
    <location>
        <begin position="22"/>
        <end position="322"/>
    </location>
</feature>
<reference evidence="2 3" key="1">
    <citation type="journal article" date="2019" name="Sci. Rep.">
        <title>A multi-omics analysis of the grapevine pathogen Lasiodiplodia theobromae reveals that temperature affects the expression of virulence- and pathogenicity-related genes.</title>
        <authorList>
            <person name="Felix C."/>
            <person name="Meneses R."/>
            <person name="Goncalves M.F.M."/>
            <person name="Tilleman L."/>
            <person name="Duarte A.S."/>
            <person name="Jorrin-Novo J.V."/>
            <person name="Van de Peer Y."/>
            <person name="Deforce D."/>
            <person name="Van Nieuwerburgh F."/>
            <person name="Esteves A.C."/>
            <person name="Alves A."/>
        </authorList>
    </citation>
    <scope>NUCLEOTIDE SEQUENCE [LARGE SCALE GENOMIC DNA]</scope>
    <source>
        <strain evidence="2 3">LA-SOL3</strain>
    </source>
</reference>